<organism evidence="2 3">
    <name type="scientific">Bradyrhizobium centrolobii</name>
    <dbReference type="NCBI Taxonomy" id="1505087"/>
    <lineage>
        <taxon>Bacteria</taxon>
        <taxon>Pseudomonadati</taxon>
        <taxon>Pseudomonadota</taxon>
        <taxon>Alphaproteobacteria</taxon>
        <taxon>Hyphomicrobiales</taxon>
        <taxon>Nitrobacteraceae</taxon>
        <taxon>Bradyrhizobium</taxon>
    </lineage>
</organism>
<keyword evidence="1" id="KW-1133">Transmembrane helix</keyword>
<accession>A0A176Y8C5</accession>
<comment type="caution">
    <text evidence="2">The sequence shown here is derived from an EMBL/GenBank/DDBJ whole genome shotgun (WGS) entry which is preliminary data.</text>
</comment>
<reference evidence="2 3" key="1">
    <citation type="submission" date="2016-03" db="EMBL/GenBank/DDBJ databases">
        <title>Draft Genome Sequence of the Strain BR 10245 (Bradyrhizobium sp.) isolated from nodules of Centrolobium paraense.</title>
        <authorList>
            <person name="Simoes-Araujo J.L.Sr."/>
            <person name="Barauna A.C."/>
            <person name="Silva K."/>
            <person name="Zilli J.E."/>
        </authorList>
    </citation>
    <scope>NUCLEOTIDE SEQUENCE [LARGE SCALE GENOMIC DNA]</scope>
    <source>
        <strain evidence="2 3">BR 10245</strain>
    </source>
</reference>
<evidence type="ECO:0000313" key="2">
    <source>
        <dbReference type="EMBL" id="OAE97370.1"/>
    </source>
</evidence>
<keyword evidence="1" id="KW-0472">Membrane</keyword>
<keyword evidence="1" id="KW-0812">Transmembrane</keyword>
<dbReference type="EMBL" id="LUUB01000125">
    <property type="protein sequence ID" value="OAE97370.1"/>
    <property type="molecule type" value="Genomic_DNA"/>
</dbReference>
<feature type="transmembrane region" description="Helical" evidence="1">
    <location>
        <begin position="30"/>
        <end position="50"/>
    </location>
</feature>
<sequence>MVLSERITTATNLLDTLRGRLSDYLDQYRLALYPTLGAVVAFSIAFNWHWLTTAELVRILTALPCMLMMYKCLRCGIGQPDRKIPTSQNGLPSRSTATADQ</sequence>
<protein>
    <submittedName>
        <fullName evidence="2">Uncharacterized protein</fullName>
    </submittedName>
</protein>
<dbReference type="OrthoDB" id="8255154at2"/>
<dbReference type="AlphaFoldDB" id="A0A176Y8C5"/>
<dbReference type="Proteomes" id="UP000076959">
    <property type="component" value="Unassembled WGS sequence"/>
</dbReference>
<name>A0A176Y8C5_9BRAD</name>
<keyword evidence="3" id="KW-1185">Reference proteome</keyword>
<evidence type="ECO:0000256" key="1">
    <source>
        <dbReference type="SAM" id="Phobius"/>
    </source>
</evidence>
<feature type="transmembrane region" description="Helical" evidence="1">
    <location>
        <begin position="56"/>
        <end position="73"/>
    </location>
</feature>
<gene>
    <name evidence="2" type="ORF">AYJ54_35310</name>
</gene>
<dbReference type="STRING" id="1505087.AYJ54_35310"/>
<proteinExistence type="predicted"/>
<evidence type="ECO:0000313" key="3">
    <source>
        <dbReference type="Proteomes" id="UP000076959"/>
    </source>
</evidence>
<dbReference type="RefSeq" id="WP_063708839.1">
    <property type="nucleotide sequence ID" value="NZ_LUUB01000125.1"/>
</dbReference>